<evidence type="ECO:0000313" key="8">
    <source>
        <dbReference type="Proteomes" id="UP000694920"/>
    </source>
</evidence>
<comment type="subcellular location">
    <subcellularLocation>
        <location evidence="1">Mitochondrion membrane</location>
    </subcellularLocation>
</comment>
<dbReference type="GeneID" id="107268896"/>
<evidence type="ECO:0000256" key="3">
    <source>
        <dbReference type="ARBA" id="ARBA00022989"/>
    </source>
</evidence>
<organism evidence="8 9">
    <name type="scientific">Cephus cinctus</name>
    <name type="common">Wheat stem sawfly</name>
    <dbReference type="NCBI Taxonomy" id="211228"/>
    <lineage>
        <taxon>Eukaryota</taxon>
        <taxon>Metazoa</taxon>
        <taxon>Ecdysozoa</taxon>
        <taxon>Arthropoda</taxon>
        <taxon>Hexapoda</taxon>
        <taxon>Insecta</taxon>
        <taxon>Pterygota</taxon>
        <taxon>Neoptera</taxon>
        <taxon>Endopterygota</taxon>
        <taxon>Hymenoptera</taxon>
        <taxon>Cephoidea</taxon>
        <taxon>Cephidae</taxon>
        <taxon>Cephus</taxon>
    </lineage>
</organism>
<dbReference type="GO" id="GO:0031966">
    <property type="term" value="C:mitochondrial membrane"/>
    <property type="evidence" value="ECO:0007669"/>
    <property type="project" value="UniProtKB-SubCell"/>
</dbReference>
<dbReference type="InterPro" id="IPR050355">
    <property type="entry name" value="RCF1"/>
</dbReference>
<dbReference type="GO" id="GO:0097250">
    <property type="term" value="P:mitochondrial respirasome assembly"/>
    <property type="evidence" value="ECO:0007669"/>
    <property type="project" value="TreeGrafter"/>
</dbReference>
<keyword evidence="2 6" id="KW-0812">Transmembrane</keyword>
<dbReference type="PROSITE" id="PS51503">
    <property type="entry name" value="HIG1"/>
    <property type="match status" value="1"/>
</dbReference>
<evidence type="ECO:0000256" key="6">
    <source>
        <dbReference type="SAM" id="Phobius"/>
    </source>
</evidence>
<keyword evidence="8" id="KW-1185">Reference proteome</keyword>
<accession>A0AAJ7BYS2</accession>
<dbReference type="Pfam" id="PF04588">
    <property type="entry name" value="HIG_1_N"/>
    <property type="match status" value="1"/>
</dbReference>
<evidence type="ECO:0000256" key="5">
    <source>
        <dbReference type="ARBA" id="ARBA00023136"/>
    </source>
</evidence>
<dbReference type="InterPro" id="IPR007667">
    <property type="entry name" value="Hypoxia_induced_domain"/>
</dbReference>
<evidence type="ECO:0000256" key="2">
    <source>
        <dbReference type="ARBA" id="ARBA00022692"/>
    </source>
</evidence>
<feature type="transmembrane region" description="Helical" evidence="6">
    <location>
        <begin position="73"/>
        <end position="95"/>
    </location>
</feature>
<protein>
    <submittedName>
        <fullName evidence="9">HIG1 domain family member 2A, mitochondrial</fullName>
    </submittedName>
</protein>
<name>A0AAJ7BYS2_CEPCN</name>
<keyword evidence="3 6" id="KW-1133">Transmembrane helix</keyword>
<dbReference type="Gene3D" id="6.10.140.1320">
    <property type="match status" value="1"/>
</dbReference>
<dbReference type="PANTHER" id="PTHR12297">
    <property type="entry name" value="HYPOXIA-INDUCBILE GENE 1 HIG1 -RELATED"/>
    <property type="match status" value="1"/>
</dbReference>
<dbReference type="KEGG" id="ccin:107268896"/>
<dbReference type="PANTHER" id="PTHR12297:SF3">
    <property type="entry name" value="HIG1 DOMAIN FAMILY MEMBER 1A"/>
    <property type="match status" value="1"/>
</dbReference>
<keyword evidence="5 6" id="KW-0472">Membrane</keyword>
<evidence type="ECO:0000256" key="1">
    <source>
        <dbReference type="ARBA" id="ARBA00004325"/>
    </source>
</evidence>
<evidence type="ECO:0000259" key="7">
    <source>
        <dbReference type="PROSITE" id="PS51503"/>
    </source>
</evidence>
<dbReference type="RefSeq" id="XP_015597610.1">
    <property type="nucleotide sequence ID" value="XM_015742124.2"/>
</dbReference>
<reference evidence="9" key="1">
    <citation type="submission" date="2025-08" db="UniProtKB">
        <authorList>
            <consortium name="RefSeq"/>
        </authorList>
    </citation>
    <scope>IDENTIFICATION</scope>
</reference>
<feature type="transmembrane region" description="Helical" evidence="6">
    <location>
        <begin position="42"/>
        <end position="61"/>
    </location>
</feature>
<dbReference type="AlphaFoldDB" id="A0AAJ7BYS2"/>
<proteinExistence type="predicted"/>
<evidence type="ECO:0000256" key="4">
    <source>
        <dbReference type="ARBA" id="ARBA00023128"/>
    </source>
</evidence>
<dbReference type="Proteomes" id="UP000694920">
    <property type="component" value="Unplaced"/>
</dbReference>
<sequence>MSKQEEEREKLKWIQLREDMDQVLVKESTKDKIIRRCKENPFVPIGAVATVTAFLVGINSFRKGDKIMSQKMMRARVFAQSFTIVAMVGGVFFTATKKS</sequence>
<keyword evidence="4" id="KW-0496">Mitochondrion</keyword>
<gene>
    <name evidence="9" type="primary">LOC107268896</name>
</gene>
<feature type="domain" description="HIG1" evidence="7">
    <location>
        <begin position="14"/>
        <end position="99"/>
    </location>
</feature>
<evidence type="ECO:0000313" key="9">
    <source>
        <dbReference type="RefSeq" id="XP_015597610.1"/>
    </source>
</evidence>